<comment type="caution">
    <text evidence="1">The sequence shown here is derived from an EMBL/GenBank/DDBJ whole genome shotgun (WGS) entry which is preliminary data.</text>
</comment>
<keyword evidence="1" id="KW-0548">Nucleotidyltransferase</keyword>
<dbReference type="EMBL" id="SMMG02000005">
    <property type="protein sequence ID" value="KAA3474231.1"/>
    <property type="molecule type" value="Genomic_DNA"/>
</dbReference>
<gene>
    <name evidence="1" type="ORF">EPI10_024539</name>
</gene>
<keyword evidence="1" id="KW-0808">Transferase</keyword>
<sequence length="90" mass="10489">MNRMLLANYTTEEPRNLTNFEPISLYTILYKIVSKTAANRFQQVLDCCIDEAQNAFVPRCLVTNNVLLAYKILHSFKQKRMGENVQWCLS</sequence>
<reference evidence="2" key="1">
    <citation type="journal article" date="2019" name="Plant Biotechnol. J.">
        <title>Genome sequencing of the Australian wild diploid species Gossypium australe highlights disease resistance and delayed gland morphogenesis.</title>
        <authorList>
            <person name="Cai Y."/>
            <person name="Cai X."/>
            <person name="Wang Q."/>
            <person name="Wang P."/>
            <person name="Zhang Y."/>
            <person name="Cai C."/>
            <person name="Xu Y."/>
            <person name="Wang K."/>
            <person name="Zhou Z."/>
            <person name="Wang C."/>
            <person name="Geng S."/>
            <person name="Li B."/>
            <person name="Dong Q."/>
            <person name="Hou Y."/>
            <person name="Wang H."/>
            <person name="Ai P."/>
            <person name="Liu Z."/>
            <person name="Yi F."/>
            <person name="Sun M."/>
            <person name="An G."/>
            <person name="Cheng J."/>
            <person name="Zhang Y."/>
            <person name="Shi Q."/>
            <person name="Xie Y."/>
            <person name="Shi X."/>
            <person name="Chang Y."/>
            <person name="Huang F."/>
            <person name="Chen Y."/>
            <person name="Hong S."/>
            <person name="Mi L."/>
            <person name="Sun Q."/>
            <person name="Zhang L."/>
            <person name="Zhou B."/>
            <person name="Peng R."/>
            <person name="Zhang X."/>
            <person name="Liu F."/>
        </authorList>
    </citation>
    <scope>NUCLEOTIDE SEQUENCE [LARGE SCALE GENOMIC DNA]</scope>
    <source>
        <strain evidence="2">cv. PA1801</strain>
    </source>
</reference>
<dbReference type="AlphaFoldDB" id="A0A5B6VXT5"/>
<organism evidence="1 2">
    <name type="scientific">Gossypium australe</name>
    <dbReference type="NCBI Taxonomy" id="47621"/>
    <lineage>
        <taxon>Eukaryota</taxon>
        <taxon>Viridiplantae</taxon>
        <taxon>Streptophyta</taxon>
        <taxon>Embryophyta</taxon>
        <taxon>Tracheophyta</taxon>
        <taxon>Spermatophyta</taxon>
        <taxon>Magnoliopsida</taxon>
        <taxon>eudicotyledons</taxon>
        <taxon>Gunneridae</taxon>
        <taxon>Pentapetalae</taxon>
        <taxon>rosids</taxon>
        <taxon>malvids</taxon>
        <taxon>Malvales</taxon>
        <taxon>Malvaceae</taxon>
        <taxon>Malvoideae</taxon>
        <taxon>Gossypium</taxon>
    </lineage>
</organism>
<name>A0A5B6VXT5_9ROSI</name>
<keyword evidence="2" id="KW-1185">Reference proteome</keyword>
<dbReference type="OrthoDB" id="1303668at2759"/>
<evidence type="ECO:0000313" key="2">
    <source>
        <dbReference type="Proteomes" id="UP000325315"/>
    </source>
</evidence>
<keyword evidence="1" id="KW-0695">RNA-directed DNA polymerase</keyword>
<protein>
    <submittedName>
        <fullName evidence="1">Reverse transcriptase</fullName>
    </submittedName>
</protein>
<dbReference type="Proteomes" id="UP000325315">
    <property type="component" value="Unassembled WGS sequence"/>
</dbReference>
<dbReference type="GO" id="GO:0003964">
    <property type="term" value="F:RNA-directed DNA polymerase activity"/>
    <property type="evidence" value="ECO:0007669"/>
    <property type="project" value="UniProtKB-KW"/>
</dbReference>
<proteinExistence type="predicted"/>
<evidence type="ECO:0000313" key="1">
    <source>
        <dbReference type="EMBL" id="KAA3474231.1"/>
    </source>
</evidence>
<accession>A0A5B6VXT5</accession>